<proteinExistence type="predicted"/>
<dbReference type="OrthoDB" id="6513042at2759"/>
<organism evidence="2 3">
    <name type="scientific">Aspergillus oryzae</name>
    <name type="common">Yellow koji mold</name>
    <dbReference type="NCBI Taxonomy" id="5062"/>
    <lineage>
        <taxon>Eukaryota</taxon>
        <taxon>Fungi</taxon>
        <taxon>Dikarya</taxon>
        <taxon>Ascomycota</taxon>
        <taxon>Pezizomycotina</taxon>
        <taxon>Eurotiomycetes</taxon>
        <taxon>Eurotiomycetidae</taxon>
        <taxon>Eurotiales</taxon>
        <taxon>Aspergillaceae</taxon>
        <taxon>Aspergillus</taxon>
        <taxon>Aspergillus subgen. Circumdati</taxon>
    </lineage>
</organism>
<dbReference type="Proteomes" id="UP000190312">
    <property type="component" value="Unassembled WGS sequence"/>
</dbReference>
<dbReference type="InterPro" id="IPR027417">
    <property type="entry name" value="P-loop_NTPase"/>
</dbReference>
<protein>
    <recommendedName>
        <fullName evidence="1">DNA2/NAM7 helicase-like C-terminal domain-containing protein</fullName>
    </recommendedName>
</protein>
<evidence type="ECO:0000313" key="3">
    <source>
        <dbReference type="Proteomes" id="UP000190312"/>
    </source>
</evidence>
<name>A0A1S9DWN9_ASPOZ</name>
<sequence length="240" mass="26385">MLGLSYPIDPDGTKAASDTEFMTKMSPELGRLGISDAEFNLLRSSIEDSMKGQGNPSLGGHIIKPLEHAKCLGSNSLECEDKDMILLWTFLTYQEALVPGGFLFLEDVVEDAVEEPGAMARPGEALASDDNSVCVPGVQPLQQYRMIPQIAEFPNAEFYGGRLVAAPIADTPWRGLQMATSQHYGVKRDDCFMSVMNCSLWRRRSAPSMFNLEYIREVADLALALIKAGMSQKKVMILSN</sequence>
<dbReference type="AlphaFoldDB" id="A0A1S9DWN9"/>
<comment type="caution">
    <text evidence="2">The sequence shown here is derived from an EMBL/GenBank/DDBJ whole genome shotgun (WGS) entry which is preliminary data.</text>
</comment>
<accession>A0A1S9DWN9</accession>
<reference evidence="2 3" key="1">
    <citation type="submission" date="2016-10" db="EMBL/GenBank/DDBJ databases">
        <title>Genome sequencing of Aspergillus oryzae BCC7051.</title>
        <authorList>
            <person name="Thammarongtham C."/>
            <person name="Vorapreeda T."/>
            <person name="Nookaew I."/>
            <person name="Srisuk T."/>
            <person name="Land M."/>
            <person name="Jeennor S."/>
            <person name="Laoteng K."/>
        </authorList>
    </citation>
    <scope>NUCLEOTIDE SEQUENCE [LARGE SCALE GENOMIC DNA]</scope>
    <source>
        <strain evidence="2 3">BCC7051</strain>
    </source>
</reference>
<dbReference type="Pfam" id="PF13087">
    <property type="entry name" value="AAA_12"/>
    <property type="match status" value="1"/>
</dbReference>
<evidence type="ECO:0000259" key="1">
    <source>
        <dbReference type="Pfam" id="PF13087"/>
    </source>
</evidence>
<dbReference type="EMBL" id="MKZY01000002">
    <property type="protein sequence ID" value="OOO13454.1"/>
    <property type="molecule type" value="Genomic_DNA"/>
</dbReference>
<evidence type="ECO:0000313" key="2">
    <source>
        <dbReference type="EMBL" id="OOO13454.1"/>
    </source>
</evidence>
<feature type="domain" description="DNA2/NAM7 helicase-like C-terminal" evidence="1">
    <location>
        <begin position="142"/>
        <end position="239"/>
    </location>
</feature>
<dbReference type="Gene3D" id="3.40.50.300">
    <property type="entry name" value="P-loop containing nucleotide triphosphate hydrolases"/>
    <property type="match status" value="1"/>
</dbReference>
<dbReference type="InterPro" id="IPR041679">
    <property type="entry name" value="DNA2/NAM7-like_C"/>
</dbReference>
<dbReference type="VEuPathDB" id="FungiDB:AO090005000211"/>
<gene>
    <name evidence="2" type="ORF">OAory_01012030</name>
</gene>